<proteinExistence type="predicted"/>
<dbReference type="OrthoDB" id="170401at2157"/>
<evidence type="ECO:0008006" key="4">
    <source>
        <dbReference type="Google" id="ProtNLM"/>
    </source>
</evidence>
<dbReference type="Gene3D" id="2.60.200.30">
    <property type="entry name" value="Probable inorganic polyphosphate/atp-NAD kinase, domain 2"/>
    <property type="match status" value="1"/>
</dbReference>
<gene>
    <name evidence="2" type="ORF">C2R22_05120</name>
</gene>
<dbReference type="PANTHER" id="PTHR20275">
    <property type="entry name" value="NAD KINASE"/>
    <property type="match status" value="1"/>
</dbReference>
<protein>
    <recommendedName>
        <fullName evidence="4">ATP-NAD kinase</fullName>
    </recommendedName>
</protein>
<dbReference type="GeneID" id="35591448"/>
<dbReference type="EMBL" id="CP026309">
    <property type="protein sequence ID" value="AUV83883.1"/>
    <property type="molecule type" value="Genomic_DNA"/>
</dbReference>
<dbReference type="GO" id="GO:0006741">
    <property type="term" value="P:NADP+ biosynthetic process"/>
    <property type="evidence" value="ECO:0007669"/>
    <property type="project" value="TreeGrafter"/>
</dbReference>
<accession>A0A2I8VPN3</accession>
<organism evidence="2 3">
    <name type="scientific">Salinigranum rubrum</name>
    <dbReference type="NCBI Taxonomy" id="755307"/>
    <lineage>
        <taxon>Archaea</taxon>
        <taxon>Methanobacteriati</taxon>
        <taxon>Methanobacteriota</taxon>
        <taxon>Stenosarchaea group</taxon>
        <taxon>Halobacteria</taxon>
        <taxon>Halobacteriales</taxon>
        <taxon>Haloferacaceae</taxon>
        <taxon>Salinigranum</taxon>
    </lineage>
</organism>
<dbReference type="PANTHER" id="PTHR20275:SF43">
    <property type="entry name" value="BIFUNCTIONAL NADP PHOSPHATASE_NAD KINASE"/>
    <property type="match status" value="1"/>
</dbReference>
<dbReference type="Proteomes" id="UP000236584">
    <property type="component" value="Chromosome"/>
</dbReference>
<dbReference type="InterPro" id="IPR016064">
    <property type="entry name" value="NAD/diacylglycerol_kinase_sf"/>
</dbReference>
<name>A0A2I8VPN3_9EURY</name>
<reference evidence="2 3" key="1">
    <citation type="submission" date="2018-01" db="EMBL/GenBank/DDBJ databases">
        <title>Complete genome sequence of Salinigranum rubrum GX10T, an extremely halophilic archaeon isolated from a marine solar saltern.</title>
        <authorList>
            <person name="Han S."/>
        </authorList>
    </citation>
    <scope>NUCLEOTIDE SEQUENCE [LARGE SCALE GENOMIC DNA]</scope>
    <source>
        <strain evidence="2 3">GX10</strain>
    </source>
</reference>
<dbReference type="GO" id="GO:0003951">
    <property type="term" value="F:NAD+ kinase activity"/>
    <property type="evidence" value="ECO:0007669"/>
    <property type="project" value="InterPro"/>
</dbReference>
<feature type="region of interest" description="Disordered" evidence="1">
    <location>
        <begin position="1"/>
        <end position="22"/>
    </location>
</feature>
<keyword evidence="3" id="KW-1185">Reference proteome</keyword>
<evidence type="ECO:0000313" key="3">
    <source>
        <dbReference type="Proteomes" id="UP000236584"/>
    </source>
</evidence>
<evidence type="ECO:0000313" key="2">
    <source>
        <dbReference type="EMBL" id="AUV83883.1"/>
    </source>
</evidence>
<sequence>MSVTVAVRAPGAADLSDDEPDVTLTDREGAADLVLAVGDEALRSLVDDPAPVPVLPVATSVGRHGVAREQVDEALTALSPTELDARTVPHPVLSVDVSGREVRGLLDVALVTSEPAHISEYTVADGSGVLGSFRADGVVVATPAGSAGYGHATGGPLLAAGAGLAVVPISPYTTKPRTWVVDAPVALDVERDESPVSLVVDGQVRRRVTVDDPVRLTVGRTVDLLRPPTPADGARRLEKL</sequence>
<dbReference type="Pfam" id="PF20143">
    <property type="entry name" value="NAD_kinase_C"/>
    <property type="match status" value="1"/>
</dbReference>
<dbReference type="RefSeq" id="WP_103427572.1">
    <property type="nucleotide sequence ID" value="NZ_CP026309.1"/>
</dbReference>
<dbReference type="InterPro" id="IPR017437">
    <property type="entry name" value="ATP-NAD_kinase_PpnK-typ_C"/>
</dbReference>
<dbReference type="SUPFAM" id="SSF111331">
    <property type="entry name" value="NAD kinase/diacylglycerol kinase-like"/>
    <property type="match status" value="1"/>
</dbReference>
<dbReference type="AlphaFoldDB" id="A0A2I8VPN3"/>
<dbReference type="GO" id="GO:0019674">
    <property type="term" value="P:NAD+ metabolic process"/>
    <property type="evidence" value="ECO:0007669"/>
    <property type="project" value="InterPro"/>
</dbReference>
<dbReference type="KEGG" id="srub:C2R22_05120"/>
<evidence type="ECO:0000256" key="1">
    <source>
        <dbReference type="SAM" id="MobiDB-lite"/>
    </source>
</evidence>